<keyword evidence="10 13" id="KW-1133">Transmembrane helix</keyword>
<feature type="compositionally biased region" description="Low complexity" evidence="12">
    <location>
        <begin position="1"/>
        <end position="14"/>
    </location>
</feature>
<keyword evidence="11 13" id="KW-0472">Membrane</keyword>
<keyword evidence="16" id="KW-1185">Reference proteome</keyword>
<feature type="transmembrane region" description="Helical" evidence="13">
    <location>
        <begin position="63"/>
        <end position="82"/>
    </location>
</feature>
<proteinExistence type="inferred from homology"/>
<dbReference type="PATRIC" id="fig|1610491.3.peg.302"/>
<dbReference type="RefSeq" id="WP_046740647.1">
    <property type="nucleotide sequence ID" value="NZ_LBNQ01000009.1"/>
</dbReference>
<dbReference type="InterPro" id="IPR029044">
    <property type="entry name" value="Nucleotide-diphossugar_trans"/>
</dbReference>
<dbReference type="InterPro" id="IPR001173">
    <property type="entry name" value="Glyco_trans_2-like"/>
</dbReference>
<sequence>MTSSPSADDAAVSAQTQPGTSAETAPQDTGGMPPALPSAMPRQDLRRAPPAAQRRLANVKGQALRRLAVLVPAAALAIFGAYEMHAVLSLDSMTVLEWCLWALFVVTFSPIALAAVTAVAGFVRQWQLSLRPPLQAQLADFAPQGRTAVLMPCYNEDAAAIAASLHAMLADLQQQYGDRALQWFDWFLLSDTRVPERALQEEEAISLLRQRWPTAGLYYRRRTINTDSKSGNLHQFCEQWGARYDYLLTLDADSLLSAHALLGLVYRIEHEPRAGLVQTVPRLIDGVSLTARLQQFANAIYGPIVASGLAAWTNPSGNYWGHNAIIRRQAFMEAAGLPHLPGKPPFGGAILSHDFVEAALMRRAGWQILIADDLPGSYEEAPPSIVDMAIRDRRWCQGNLQHARVICARGLHWVSRAHLATGIMSYVSSVLWLLLVLVGLMLAMQAQYIRPDYFSSDSFLPVWPRQDAPRALRLFFITMGVLLVPKLMGTLLYLLRKSLRRSAGGAARLLRNVLFETLLSILIAPVMMCVHSAAVLAVLAGSTTKWNAQRRDDGTLPWGQLLRRHKWHMVLGLALGAAAWFNSWALLAWLSPMLVGLLLAVPISAWTASPKIGRWFAERGWLQTPEENQPPAPLLLRKQVECDYAARIGATAPLLEQLAQPELVARHLALTLPPQQPQTRDIPPALALARVKLEDARSQRDALAWLTPAELGFVLADRTLFAQLAALPR</sequence>
<dbReference type="Pfam" id="PF13632">
    <property type="entry name" value="Glyco_trans_2_3"/>
    <property type="match status" value="1"/>
</dbReference>
<dbReference type="OrthoDB" id="9775281at2"/>
<evidence type="ECO:0000256" key="13">
    <source>
        <dbReference type="SAM" id="Phobius"/>
    </source>
</evidence>
<dbReference type="NCBIfam" id="NF003958">
    <property type="entry name" value="PRK05454.2-1"/>
    <property type="match status" value="1"/>
</dbReference>
<dbReference type="GO" id="GO:0016758">
    <property type="term" value="F:hexosyltransferase activity"/>
    <property type="evidence" value="ECO:0007669"/>
    <property type="project" value="TreeGrafter"/>
</dbReference>
<evidence type="ECO:0000313" key="16">
    <source>
        <dbReference type="Proteomes" id="UP000050580"/>
    </source>
</evidence>
<dbReference type="EMBL" id="LBNQ01000009">
    <property type="protein sequence ID" value="KKW69206.1"/>
    <property type="molecule type" value="Genomic_DNA"/>
</dbReference>
<comment type="caution">
    <text evidence="15">The sequence shown here is derived from an EMBL/GenBank/DDBJ whole genome shotgun (WGS) entry which is preliminary data.</text>
</comment>
<evidence type="ECO:0000256" key="10">
    <source>
        <dbReference type="ARBA" id="ARBA00022989"/>
    </source>
</evidence>
<feature type="region of interest" description="Disordered" evidence="12">
    <location>
        <begin position="1"/>
        <end position="52"/>
    </location>
</feature>
<feature type="transmembrane region" description="Helical" evidence="13">
    <location>
        <begin position="470"/>
        <end position="495"/>
    </location>
</feature>
<keyword evidence="6" id="KW-0997">Cell inner membrane</keyword>
<evidence type="ECO:0000256" key="3">
    <source>
        <dbReference type="ARBA" id="ARBA00009337"/>
    </source>
</evidence>
<evidence type="ECO:0000313" key="15">
    <source>
        <dbReference type="EMBL" id="KKW69206.1"/>
    </source>
</evidence>
<dbReference type="PANTHER" id="PTHR43867:SF5">
    <property type="entry name" value="GLUCANS BIOSYNTHESIS GLUCOSYLTRANSFERASE H"/>
    <property type="match status" value="1"/>
</dbReference>
<feature type="transmembrane region" description="Helical" evidence="13">
    <location>
        <begin position="515"/>
        <end position="540"/>
    </location>
</feature>
<dbReference type="AlphaFoldDB" id="A0A0U1Q383"/>
<dbReference type="InterPro" id="IPR050321">
    <property type="entry name" value="Glycosyltr_2/OpgH_subfam"/>
</dbReference>
<dbReference type="NCBIfam" id="NF003962">
    <property type="entry name" value="PRK05454.2-5"/>
    <property type="match status" value="1"/>
</dbReference>
<dbReference type="SUPFAM" id="SSF53448">
    <property type="entry name" value="Nucleotide-diphospho-sugar transferases"/>
    <property type="match status" value="1"/>
</dbReference>
<feature type="compositionally biased region" description="Polar residues" evidence="12">
    <location>
        <begin position="15"/>
        <end position="27"/>
    </location>
</feature>
<feature type="transmembrane region" description="Helical" evidence="13">
    <location>
        <begin position="430"/>
        <end position="450"/>
    </location>
</feature>
<feature type="transmembrane region" description="Helical" evidence="13">
    <location>
        <begin position="102"/>
        <end position="123"/>
    </location>
</feature>
<feature type="domain" description="Glycosyltransferase 2-like" evidence="14">
    <location>
        <begin position="247"/>
        <end position="438"/>
    </location>
</feature>
<evidence type="ECO:0000256" key="7">
    <source>
        <dbReference type="ARBA" id="ARBA00022676"/>
    </source>
</evidence>
<dbReference type="NCBIfam" id="NF003956">
    <property type="entry name" value="PRK05454.1-3"/>
    <property type="match status" value="1"/>
</dbReference>
<organism evidence="15 16">
    <name type="scientific">Lampropedia cohaerens</name>
    <dbReference type="NCBI Taxonomy" id="1610491"/>
    <lineage>
        <taxon>Bacteria</taxon>
        <taxon>Pseudomonadati</taxon>
        <taxon>Pseudomonadota</taxon>
        <taxon>Betaproteobacteria</taxon>
        <taxon>Burkholderiales</taxon>
        <taxon>Comamonadaceae</taxon>
        <taxon>Lampropedia</taxon>
    </lineage>
</organism>
<dbReference type="Proteomes" id="UP000050580">
    <property type="component" value="Unassembled WGS sequence"/>
</dbReference>
<evidence type="ECO:0000256" key="4">
    <source>
        <dbReference type="ARBA" id="ARBA00020585"/>
    </source>
</evidence>
<evidence type="ECO:0000256" key="8">
    <source>
        <dbReference type="ARBA" id="ARBA00022679"/>
    </source>
</evidence>
<protein>
    <recommendedName>
        <fullName evidence="4">Glucans biosynthesis glucosyltransferase H</fullName>
    </recommendedName>
</protein>
<comment type="subcellular location">
    <subcellularLocation>
        <location evidence="1">Cell inner membrane</location>
        <topology evidence="1">Multi-pass membrane protein</topology>
    </subcellularLocation>
</comment>
<keyword evidence="7" id="KW-0328">Glycosyltransferase</keyword>
<dbReference type="STRING" id="1610491.AAV94_01470"/>
<evidence type="ECO:0000256" key="5">
    <source>
        <dbReference type="ARBA" id="ARBA00022475"/>
    </source>
</evidence>
<gene>
    <name evidence="15" type="ORF">AAV94_01470</name>
</gene>
<dbReference type="Gene3D" id="3.90.550.10">
    <property type="entry name" value="Spore Coat Polysaccharide Biosynthesis Protein SpsA, Chain A"/>
    <property type="match status" value="1"/>
</dbReference>
<evidence type="ECO:0000256" key="12">
    <source>
        <dbReference type="SAM" id="MobiDB-lite"/>
    </source>
</evidence>
<evidence type="ECO:0000256" key="9">
    <source>
        <dbReference type="ARBA" id="ARBA00022692"/>
    </source>
</evidence>
<reference evidence="15 16" key="1">
    <citation type="submission" date="2015-05" db="EMBL/GenBank/DDBJ databases">
        <title>Draft genome sequence of Lampropedia sp. CT6, isolated from the microbial mat of a hot water spring, located at Manikaran, India.</title>
        <authorList>
            <person name="Tripathi C."/>
            <person name="Rani P."/>
            <person name="Mahato N.K."/>
            <person name="Lal R."/>
        </authorList>
    </citation>
    <scope>NUCLEOTIDE SEQUENCE [LARGE SCALE GENOMIC DNA]</scope>
    <source>
        <strain evidence="15 16">CT6</strain>
    </source>
</reference>
<evidence type="ECO:0000256" key="2">
    <source>
        <dbReference type="ARBA" id="ARBA00005001"/>
    </source>
</evidence>
<accession>A0A0U1Q383</accession>
<evidence type="ECO:0000256" key="1">
    <source>
        <dbReference type="ARBA" id="ARBA00004429"/>
    </source>
</evidence>
<evidence type="ECO:0000256" key="11">
    <source>
        <dbReference type="ARBA" id="ARBA00023136"/>
    </source>
</evidence>
<comment type="pathway">
    <text evidence="2">Glycan metabolism; osmoregulated periplasmic glucan (OPG) biosynthesis.</text>
</comment>
<keyword evidence="5" id="KW-1003">Cell membrane</keyword>
<evidence type="ECO:0000256" key="6">
    <source>
        <dbReference type="ARBA" id="ARBA00022519"/>
    </source>
</evidence>
<keyword evidence="9 13" id="KW-0812">Transmembrane</keyword>
<evidence type="ECO:0000259" key="14">
    <source>
        <dbReference type="Pfam" id="PF13632"/>
    </source>
</evidence>
<comment type="similarity">
    <text evidence="3">Belongs to the glycosyltransferase 2 family. OpgH subfamily.</text>
</comment>
<name>A0A0U1Q383_9BURK</name>
<dbReference type="PANTHER" id="PTHR43867">
    <property type="entry name" value="CELLULOSE SYNTHASE CATALYTIC SUBUNIT A [UDP-FORMING]"/>
    <property type="match status" value="1"/>
</dbReference>
<dbReference type="GO" id="GO:0005886">
    <property type="term" value="C:plasma membrane"/>
    <property type="evidence" value="ECO:0007669"/>
    <property type="project" value="UniProtKB-SubCell"/>
</dbReference>
<keyword evidence="8" id="KW-0808">Transferase</keyword>